<dbReference type="Proteomes" id="UP000002432">
    <property type="component" value="Chromosome"/>
</dbReference>
<gene>
    <name evidence="1" type="ordered locus">Acid345_3799</name>
</gene>
<name>Q1IK01_KORVE</name>
<protein>
    <recommendedName>
        <fullName evidence="3">Methyltransferase type 11 domain-containing protein</fullName>
    </recommendedName>
</protein>
<dbReference type="KEGG" id="aba:Acid345_3799"/>
<accession>Q1IK01</accession>
<evidence type="ECO:0008006" key="3">
    <source>
        <dbReference type="Google" id="ProtNLM"/>
    </source>
</evidence>
<dbReference type="EMBL" id="CP000360">
    <property type="protein sequence ID" value="ABF42799.1"/>
    <property type="molecule type" value="Genomic_DNA"/>
</dbReference>
<dbReference type="eggNOG" id="COG4627">
    <property type="taxonomic scope" value="Bacteria"/>
</dbReference>
<reference evidence="1 2" key="1">
    <citation type="journal article" date="2009" name="Appl. Environ. Microbiol.">
        <title>Three genomes from the phylum Acidobacteria provide insight into the lifestyles of these microorganisms in soils.</title>
        <authorList>
            <person name="Ward N.L."/>
            <person name="Challacombe J.F."/>
            <person name="Janssen P.H."/>
            <person name="Henrissat B."/>
            <person name="Coutinho P.M."/>
            <person name="Wu M."/>
            <person name="Xie G."/>
            <person name="Haft D.H."/>
            <person name="Sait M."/>
            <person name="Badger J."/>
            <person name="Barabote R.D."/>
            <person name="Bradley B."/>
            <person name="Brettin T.S."/>
            <person name="Brinkac L.M."/>
            <person name="Bruce D."/>
            <person name="Creasy T."/>
            <person name="Daugherty S.C."/>
            <person name="Davidsen T.M."/>
            <person name="DeBoy R.T."/>
            <person name="Detter J.C."/>
            <person name="Dodson R.J."/>
            <person name="Durkin A.S."/>
            <person name="Ganapathy A."/>
            <person name="Gwinn-Giglio M."/>
            <person name="Han C.S."/>
            <person name="Khouri H."/>
            <person name="Kiss H."/>
            <person name="Kothari S.P."/>
            <person name="Madupu R."/>
            <person name="Nelson K.E."/>
            <person name="Nelson W.C."/>
            <person name="Paulsen I."/>
            <person name="Penn K."/>
            <person name="Ren Q."/>
            <person name="Rosovitz M.J."/>
            <person name="Selengut J.D."/>
            <person name="Shrivastava S."/>
            <person name="Sullivan S.A."/>
            <person name="Tapia R."/>
            <person name="Thompson L.S."/>
            <person name="Watkins K.L."/>
            <person name="Yang Q."/>
            <person name="Yu C."/>
            <person name="Zafar N."/>
            <person name="Zhou L."/>
            <person name="Kuske C.R."/>
        </authorList>
    </citation>
    <scope>NUCLEOTIDE SEQUENCE [LARGE SCALE GENOMIC DNA]</scope>
    <source>
        <strain evidence="1 2">Ellin345</strain>
    </source>
</reference>
<sequence>MGMMLTSVGWRIRGAARFLLKRKPDGVGVLASPTSHPVIQRVVALSRGSGLRINVGCGLDYHEGFLNIDGSNAIPKVDKVLRVPNEPLDEALGAGVAEFILAQDVVEHVHHWEAVAMLGQIARTLRAGGGAQIRVPDCEYIITSDAYSLEEKLDILYGGQDMSRAHGDMSESRAKHPEFFCHRWGWTMRRMRDHLLEAGFAECAFRREDSNFVAYALKAS</sequence>
<dbReference type="Gene3D" id="3.40.50.150">
    <property type="entry name" value="Vaccinia Virus protein VP39"/>
    <property type="match status" value="1"/>
</dbReference>
<keyword evidence="2" id="KW-1185">Reference proteome</keyword>
<evidence type="ECO:0000313" key="2">
    <source>
        <dbReference type="Proteomes" id="UP000002432"/>
    </source>
</evidence>
<dbReference type="AlphaFoldDB" id="Q1IK01"/>
<proteinExistence type="predicted"/>
<dbReference type="SUPFAM" id="SSF53335">
    <property type="entry name" value="S-adenosyl-L-methionine-dependent methyltransferases"/>
    <property type="match status" value="1"/>
</dbReference>
<dbReference type="OrthoDB" id="9796760at2"/>
<dbReference type="HOGENOM" id="CLU_1254565_0_0_0"/>
<dbReference type="RefSeq" id="WP_011524598.1">
    <property type="nucleotide sequence ID" value="NC_008009.1"/>
</dbReference>
<organism evidence="1 2">
    <name type="scientific">Koribacter versatilis (strain Ellin345)</name>
    <dbReference type="NCBI Taxonomy" id="204669"/>
    <lineage>
        <taxon>Bacteria</taxon>
        <taxon>Pseudomonadati</taxon>
        <taxon>Acidobacteriota</taxon>
        <taxon>Terriglobia</taxon>
        <taxon>Terriglobales</taxon>
        <taxon>Candidatus Korobacteraceae</taxon>
        <taxon>Candidatus Korobacter</taxon>
    </lineage>
</organism>
<evidence type="ECO:0000313" key="1">
    <source>
        <dbReference type="EMBL" id="ABF42799.1"/>
    </source>
</evidence>
<dbReference type="STRING" id="204669.Acid345_3799"/>
<dbReference type="InterPro" id="IPR029063">
    <property type="entry name" value="SAM-dependent_MTases_sf"/>
</dbReference>
<dbReference type="EnsemblBacteria" id="ABF42799">
    <property type="protein sequence ID" value="ABF42799"/>
    <property type="gene ID" value="Acid345_3799"/>
</dbReference>